<organism evidence="2 3">
    <name type="scientific">Marasmiellus scandens</name>
    <dbReference type="NCBI Taxonomy" id="2682957"/>
    <lineage>
        <taxon>Eukaryota</taxon>
        <taxon>Fungi</taxon>
        <taxon>Dikarya</taxon>
        <taxon>Basidiomycota</taxon>
        <taxon>Agaricomycotina</taxon>
        <taxon>Agaricomycetes</taxon>
        <taxon>Agaricomycetidae</taxon>
        <taxon>Agaricales</taxon>
        <taxon>Marasmiineae</taxon>
        <taxon>Omphalotaceae</taxon>
        <taxon>Marasmiellus</taxon>
    </lineage>
</organism>
<evidence type="ECO:0000313" key="3">
    <source>
        <dbReference type="Proteomes" id="UP001498398"/>
    </source>
</evidence>
<feature type="compositionally biased region" description="Polar residues" evidence="1">
    <location>
        <begin position="1"/>
        <end position="25"/>
    </location>
</feature>
<keyword evidence="3" id="KW-1185">Reference proteome</keyword>
<protein>
    <submittedName>
        <fullName evidence="2">Uncharacterized protein</fullName>
    </submittedName>
</protein>
<gene>
    <name evidence="2" type="ORF">VKT23_002826</name>
</gene>
<reference evidence="2 3" key="1">
    <citation type="submission" date="2024-01" db="EMBL/GenBank/DDBJ databases">
        <title>A draft genome for the cacao thread blight pathogen Marasmiellus scandens.</title>
        <authorList>
            <person name="Baruah I.K."/>
            <person name="Leung J."/>
            <person name="Bukari Y."/>
            <person name="Amoako-Attah I."/>
            <person name="Meinhardt L.W."/>
            <person name="Bailey B.A."/>
            <person name="Cohen S.P."/>
        </authorList>
    </citation>
    <scope>NUCLEOTIDE SEQUENCE [LARGE SCALE GENOMIC DNA]</scope>
    <source>
        <strain evidence="2 3">GH-19</strain>
    </source>
</reference>
<name>A0ABR1JVA5_9AGAR</name>
<evidence type="ECO:0000256" key="1">
    <source>
        <dbReference type="SAM" id="MobiDB-lite"/>
    </source>
</evidence>
<accession>A0ABR1JVA5</accession>
<comment type="caution">
    <text evidence="2">The sequence shown here is derived from an EMBL/GenBank/DDBJ whole genome shotgun (WGS) entry which is preliminary data.</text>
</comment>
<dbReference type="Proteomes" id="UP001498398">
    <property type="component" value="Unassembled WGS sequence"/>
</dbReference>
<dbReference type="EMBL" id="JBANRG010000003">
    <property type="protein sequence ID" value="KAK7468312.1"/>
    <property type="molecule type" value="Genomic_DNA"/>
</dbReference>
<feature type="compositionally biased region" description="Pro residues" evidence="1">
    <location>
        <begin position="30"/>
        <end position="39"/>
    </location>
</feature>
<feature type="region of interest" description="Disordered" evidence="1">
    <location>
        <begin position="1"/>
        <end position="55"/>
    </location>
</feature>
<evidence type="ECO:0000313" key="2">
    <source>
        <dbReference type="EMBL" id="KAK7468312.1"/>
    </source>
</evidence>
<sequence>MSQQASSTEPPAASQPPSIFTMLTRTTYVPPSPSAPPTPTRKSSKDARAGASVDPSVLDALIIKQPLDTGGEPAVQSASSNAPISSWLNLTTIAQDPVFMTPAGAFDGIDSIVKA</sequence>
<proteinExistence type="predicted"/>